<dbReference type="PANTHER" id="PTHR34071">
    <property type="entry name" value="5-NITROIMIDAZOLE ANTIBIOTICS RESISTANCE PROTEIN, NIMA-FAMILY-RELATED PROTEIN-RELATED"/>
    <property type="match status" value="1"/>
</dbReference>
<dbReference type="Pfam" id="PF12900">
    <property type="entry name" value="Pyridox_ox_2"/>
    <property type="match status" value="1"/>
</dbReference>
<dbReference type="Gene3D" id="2.30.110.10">
    <property type="entry name" value="Electron Transport, Fmn-binding Protein, Chain A"/>
    <property type="match status" value="1"/>
</dbReference>
<organism evidence="1 2">
    <name type="scientific">Megamonas hypermegale</name>
    <dbReference type="NCBI Taxonomy" id="158847"/>
    <lineage>
        <taxon>Bacteria</taxon>
        <taxon>Bacillati</taxon>
        <taxon>Bacillota</taxon>
        <taxon>Negativicutes</taxon>
        <taxon>Selenomonadales</taxon>
        <taxon>Selenomonadaceae</taxon>
        <taxon>Megamonas</taxon>
    </lineage>
</organism>
<gene>
    <name evidence="1" type="ORF">NCTC10571_02039</name>
</gene>
<dbReference type="EMBL" id="UGPP01000001">
    <property type="protein sequence ID" value="STY71862.1"/>
    <property type="molecule type" value="Genomic_DNA"/>
</dbReference>
<sequence>MRRFKQALPSSENIAILKQKTHGILALCDEKSFPYTVPLNYVYFNDKIYFHCANIGRKLDIIHQNNKASFCVINQDTVIPEKFTTAYSSVIVFGTIKEITSENDKQIILEEFIRKFSADYFTEGLEEIKTYIKRTCILELSIEEITGKEGLELQKLRHK</sequence>
<accession>A0A378NU16</accession>
<dbReference type="Proteomes" id="UP000255234">
    <property type="component" value="Unassembled WGS sequence"/>
</dbReference>
<name>A0A378NU16_9FIRM</name>
<dbReference type="PANTHER" id="PTHR34071:SF2">
    <property type="entry name" value="FLAVIN-NUCLEOTIDE-BINDING PROTEIN"/>
    <property type="match status" value="1"/>
</dbReference>
<reference evidence="1 2" key="1">
    <citation type="submission" date="2018-06" db="EMBL/GenBank/DDBJ databases">
        <authorList>
            <consortium name="Pathogen Informatics"/>
            <person name="Doyle S."/>
        </authorList>
    </citation>
    <scope>NUCLEOTIDE SEQUENCE [LARGE SCALE GENOMIC DNA]</scope>
    <source>
        <strain evidence="1 2">NCTC10571</strain>
    </source>
</reference>
<evidence type="ECO:0000313" key="2">
    <source>
        <dbReference type="Proteomes" id="UP000255234"/>
    </source>
</evidence>
<dbReference type="SUPFAM" id="SSF50475">
    <property type="entry name" value="FMN-binding split barrel"/>
    <property type="match status" value="1"/>
</dbReference>
<protein>
    <submittedName>
        <fullName evidence="1">Predicted flavin-nucleotide-binding protein</fullName>
    </submittedName>
</protein>
<dbReference type="AlphaFoldDB" id="A0A378NU16"/>
<dbReference type="RefSeq" id="WP_115152031.1">
    <property type="nucleotide sequence ID" value="NZ_UGPP01000001.1"/>
</dbReference>
<dbReference type="InterPro" id="IPR024747">
    <property type="entry name" value="Pyridox_Oxase-rel"/>
</dbReference>
<dbReference type="InterPro" id="IPR012349">
    <property type="entry name" value="Split_barrel_FMN-bd"/>
</dbReference>
<proteinExistence type="predicted"/>
<evidence type="ECO:0000313" key="1">
    <source>
        <dbReference type="EMBL" id="STY71862.1"/>
    </source>
</evidence>